<accession>A0ABS8V193</accession>
<gene>
    <name evidence="3" type="ORF">HAX54_026547</name>
</gene>
<feature type="coiled-coil region" evidence="1">
    <location>
        <begin position="3"/>
        <end position="30"/>
    </location>
</feature>
<name>A0ABS8V193_DATST</name>
<keyword evidence="1" id="KW-0175">Coiled coil</keyword>
<feature type="non-terminal residue" evidence="3">
    <location>
        <position position="1"/>
    </location>
</feature>
<keyword evidence="4" id="KW-1185">Reference proteome</keyword>
<proteinExistence type="predicted"/>
<protein>
    <submittedName>
        <fullName evidence="3">Uncharacterized protein</fullName>
    </submittedName>
</protein>
<reference evidence="3 4" key="1">
    <citation type="journal article" date="2021" name="BMC Genomics">
        <title>Datura genome reveals duplications of psychoactive alkaloid biosynthetic genes and high mutation rate following tissue culture.</title>
        <authorList>
            <person name="Rajewski A."/>
            <person name="Carter-House D."/>
            <person name="Stajich J."/>
            <person name="Litt A."/>
        </authorList>
    </citation>
    <scope>NUCLEOTIDE SEQUENCE [LARGE SCALE GENOMIC DNA]</scope>
    <source>
        <strain evidence="3">AR-01</strain>
    </source>
</reference>
<sequence length="76" mass="8357">TMLAEEELQLPTLEAKIDKLMKVLANLDERLGVVENIDVRVISPRVFDKGNTSGVILTPPDPTPIKSSKTKLTISK</sequence>
<feature type="compositionally biased region" description="Low complexity" evidence="2">
    <location>
        <begin position="64"/>
        <end position="76"/>
    </location>
</feature>
<dbReference type="EMBL" id="JACEIK010003221">
    <property type="protein sequence ID" value="MCD9640841.1"/>
    <property type="molecule type" value="Genomic_DNA"/>
</dbReference>
<evidence type="ECO:0000256" key="1">
    <source>
        <dbReference type="SAM" id="Coils"/>
    </source>
</evidence>
<evidence type="ECO:0000313" key="3">
    <source>
        <dbReference type="EMBL" id="MCD9640841.1"/>
    </source>
</evidence>
<evidence type="ECO:0000256" key="2">
    <source>
        <dbReference type="SAM" id="MobiDB-lite"/>
    </source>
</evidence>
<organism evidence="3 4">
    <name type="scientific">Datura stramonium</name>
    <name type="common">Jimsonweed</name>
    <name type="synonym">Common thornapple</name>
    <dbReference type="NCBI Taxonomy" id="4076"/>
    <lineage>
        <taxon>Eukaryota</taxon>
        <taxon>Viridiplantae</taxon>
        <taxon>Streptophyta</taxon>
        <taxon>Embryophyta</taxon>
        <taxon>Tracheophyta</taxon>
        <taxon>Spermatophyta</taxon>
        <taxon>Magnoliopsida</taxon>
        <taxon>eudicotyledons</taxon>
        <taxon>Gunneridae</taxon>
        <taxon>Pentapetalae</taxon>
        <taxon>asterids</taxon>
        <taxon>lamiids</taxon>
        <taxon>Solanales</taxon>
        <taxon>Solanaceae</taxon>
        <taxon>Solanoideae</taxon>
        <taxon>Datureae</taxon>
        <taxon>Datura</taxon>
    </lineage>
</organism>
<feature type="region of interest" description="Disordered" evidence="2">
    <location>
        <begin position="53"/>
        <end position="76"/>
    </location>
</feature>
<dbReference type="Proteomes" id="UP000823775">
    <property type="component" value="Unassembled WGS sequence"/>
</dbReference>
<comment type="caution">
    <text evidence="3">The sequence shown here is derived from an EMBL/GenBank/DDBJ whole genome shotgun (WGS) entry which is preliminary data.</text>
</comment>
<evidence type="ECO:0000313" key="4">
    <source>
        <dbReference type="Proteomes" id="UP000823775"/>
    </source>
</evidence>